<feature type="compositionally biased region" description="Basic and acidic residues" evidence="6">
    <location>
        <begin position="312"/>
        <end position="323"/>
    </location>
</feature>
<dbReference type="GO" id="GO:0005741">
    <property type="term" value="C:mitochondrial outer membrane"/>
    <property type="evidence" value="ECO:0007669"/>
    <property type="project" value="UniProtKB-SubCell"/>
</dbReference>
<dbReference type="GO" id="GO:0016887">
    <property type="term" value="F:ATP hydrolysis activity"/>
    <property type="evidence" value="ECO:0007669"/>
    <property type="project" value="InterPro"/>
</dbReference>
<dbReference type="CDD" id="cd00060">
    <property type="entry name" value="FHA"/>
    <property type="match status" value="1"/>
</dbReference>
<comment type="subcellular location">
    <subcellularLocation>
        <location evidence="1">Mitochondrion outer membrane</location>
        <topology evidence="1">Single-pass membrane protein</topology>
    </subcellularLocation>
</comment>
<dbReference type="SUPFAM" id="SSF49879">
    <property type="entry name" value="SMAD/FHA domain"/>
    <property type="match status" value="1"/>
</dbReference>
<evidence type="ECO:0000256" key="4">
    <source>
        <dbReference type="ARBA" id="ARBA00022840"/>
    </source>
</evidence>
<feature type="compositionally biased region" description="Polar residues" evidence="6">
    <location>
        <begin position="506"/>
        <end position="519"/>
    </location>
</feature>
<accession>A0A445G651</accession>
<dbReference type="InterPro" id="IPR003593">
    <property type="entry name" value="AAA+_ATPase"/>
</dbReference>
<dbReference type="SMART" id="SM00382">
    <property type="entry name" value="AAA"/>
    <property type="match status" value="1"/>
</dbReference>
<evidence type="ECO:0000256" key="6">
    <source>
        <dbReference type="SAM" id="MobiDB-lite"/>
    </source>
</evidence>
<evidence type="ECO:0000259" key="7">
    <source>
        <dbReference type="SMART" id="SM00382"/>
    </source>
</evidence>
<dbReference type="PANTHER" id="PTHR45644:SF39">
    <property type="entry name" value="AAA-TYPE ATPASE FAMILY PROTEIN-RELATED"/>
    <property type="match status" value="1"/>
</dbReference>
<dbReference type="CDD" id="cd19520">
    <property type="entry name" value="RecA-like_ATAD1"/>
    <property type="match status" value="1"/>
</dbReference>
<dbReference type="Pfam" id="PF24933">
    <property type="entry name" value="DUF7751"/>
    <property type="match status" value="1"/>
</dbReference>
<evidence type="ECO:0000256" key="5">
    <source>
        <dbReference type="ARBA" id="ARBA00023128"/>
    </source>
</evidence>
<feature type="region of interest" description="Disordered" evidence="6">
    <location>
        <begin position="504"/>
        <end position="536"/>
    </location>
</feature>
<dbReference type="InterPro" id="IPR000253">
    <property type="entry name" value="FHA_dom"/>
</dbReference>
<keyword evidence="9" id="KW-1185">Reference proteome</keyword>
<dbReference type="Gene3D" id="3.40.50.300">
    <property type="entry name" value="P-loop containing nucleotide triphosphate hydrolases"/>
    <property type="match status" value="1"/>
</dbReference>
<dbReference type="PANTHER" id="PTHR45644">
    <property type="entry name" value="AAA ATPASE, PUTATIVE (AFU_ORTHOLOGUE AFUA_2G12920)-RELATED-RELATED"/>
    <property type="match status" value="1"/>
</dbReference>
<dbReference type="EMBL" id="QZWG01000017">
    <property type="protein sequence ID" value="RZB56659.1"/>
    <property type="molecule type" value="Genomic_DNA"/>
</dbReference>
<name>A0A445G651_GLYSO</name>
<dbReference type="Pfam" id="PF17862">
    <property type="entry name" value="AAA_lid_3"/>
    <property type="match status" value="1"/>
</dbReference>
<protein>
    <submittedName>
        <fullName evidence="8">Putative AAA domain-containing protein C24B10.10c isoform B</fullName>
    </submittedName>
</protein>
<gene>
    <name evidence="8" type="ORF">D0Y65_045680</name>
</gene>
<dbReference type="SUPFAM" id="SSF52540">
    <property type="entry name" value="P-loop containing nucleoside triphosphate hydrolases"/>
    <property type="match status" value="1"/>
</dbReference>
<evidence type="ECO:0000256" key="3">
    <source>
        <dbReference type="ARBA" id="ARBA00022787"/>
    </source>
</evidence>
<dbReference type="FunFam" id="3.40.50.300:FF:000416">
    <property type="entry name" value="p-loop nucleoside triphosphate hydrolase superfamily protein"/>
    <property type="match status" value="1"/>
</dbReference>
<dbReference type="Pfam" id="PF00498">
    <property type="entry name" value="FHA"/>
    <property type="match status" value="1"/>
</dbReference>
<keyword evidence="4" id="KW-0067">ATP-binding</keyword>
<keyword evidence="2" id="KW-0547">Nucleotide-binding</keyword>
<dbReference type="InterPro" id="IPR003959">
    <property type="entry name" value="ATPase_AAA_core"/>
</dbReference>
<comment type="caution">
    <text evidence="8">The sequence shown here is derived from an EMBL/GenBank/DDBJ whole genome shotgun (WGS) entry which is preliminary data.</text>
</comment>
<dbReference type="InterPro" id="IPR051701">
    <property type="entry name" value="Mito_OM_Translocase_MSP1"/>
</dbReference>
<dbReference type="InterPro" id="IPR041569">
    <property type="entry name" value="AAA_lid_3"/>
</dbReference>
<feature type="domain" description="AAA+ ATPase" evidence="7">
    <location>
        <begin position="923"/>
        <end position="1060"/>
    </location>
</feature>
<feature type="region of interest" description="Disordered" evidence="6">
    <location>
        <begin position="1"/>
        <end position="85"/>
    </location>
</feature>
<sequence length="1191" mass="128917">MVSTRRSGSLSAKRSSSSEDKSPSPKRQKVDNGGSSEKSVPTPAENSKDLSSPEPVPDPGECGSGDAQIAGAGAADGVSSGKGDATPAVPVTAPIADAACPSFSSWINYQKQNPNIEGAPWCRFLSQSAQNPNVAVCTPIFTIGSNRSCNFPLNDQTISGNLCKIKHTQGDGSAVAVLESMGSKGSVLVNGTHVKKNTSCVLNSGDEVVFGVLGNHSYIFQQLNTEVAVRGAEVQSGIGKFLPLERRSGDPSAVDGASILASLSNRQDLTRWKSPSQTSSKPHQGTDVSSRSVHHDCTETELDGSESTPNVRSDKAAEVRTSDKNSTMDCNPDAGAEAGNVLEERNGTLDMQAASTLGTSVRCAVFKADVHAAILDGKEIDASFDNFPYYLSENTKNVLVAACFMHLRHKEHEKFTADLTTINPRILLSGPAGSEIYQEMLVKALAKYFGAKLLIFDSHLLLGGLSSKEAELLKDGLNAEKSFGCTKLSPTEDMARIMDPLASEIETPSPSNAPTSYGFESQPKLETDNMPSTSGTAKSCSFKLGDRVKFSCSSSCGVYQTSPRGPSNGSRGKVVLLFDDNPLSKIGVRFDKPIPDGVDLGGACEGGQGFFCNVTDLRLESSAVEELDKLLIHSLFEVVFSESRSAPFILFMKDAEKSIVGNGDSHSFKSKLENLPDNVVVIGSHTQNDSRKEKSHPGGLLFTKFGSNQTALLDLAFPDSFGRLHDRGKEAPKQNRTLTKLFPNKITIHMPQDEALLASWKQQLDRDVETLKIKGNLHHLRTVLGRCGMECEGLETLCIKDQTLTNENAEKIIGWALSHHLMQNSEAKPDSKLVLSCESILYGIGILQSIQNESKSLKKSLKDVVTENEFEKRLLADVIPPSDIDVTFDDIGALEKVKDTLKELVMLPLQRPELFCKGQLTKPCKGILLFGPPGTGKTMLAKAIATEAGANFINISMSSITSKWFGEGEKYVKAVFSLASKISPSVIFVDEVDSMLGRRENPGEHEAMRKMKNEFMVNWDGLRTKETERVLVLAATNRPFDLDEAVIRRMPRRLMVNLPDAPNRAKILKVILAKEELSPDVDLDAVASMTDGYSGSDLKNLCVTAAHRPIKEILEKEKKERAAALAEGQPAPALCSSGDVRSLNMEDFKYAHQQVCASVSSESVNMTELLQWNELYGEGGSRVKKALSYFM</sequence>
<feature type="compositionally biased region" description="Polar residues" evidence="6">
    <location>
        <begin position="268"/>
        <end position="291"/>
    </location>
</feature>
<feature type="compositionally biased region" description="Low complexity" evidence="6">
    <location>
        <begin position="64"/>
        <end position="85"/>
    </location>
</feature>
<dbReference type="GO" id="GO:0005524">
    <property type="term" value="F:ATP binding"/>
    <property type="evidence" value="ECO:0007669"/>
    <property type="project" value="UniProtKB-KW"/>
</dbReference>
<dbReference type="InterPro" id="IPR008984">
    <property type="entry name" value="SMAD_FHA_dom_sf"/>
</dbReference>
<dbReference type="Gene3D" id="2.60.200.20">
    <property type="match status" value="1"/>
</dbReference>
<feature type="region of interest" description="Disordered" evidence="6">
    <location>
        <begin position="268"/>
        <end position="331"/>
    </location>
</feature>
<dbReference type="InterPro" id="IPR056653">
    <property type="entry name" value="DUF7751"/>
</dbReference>
<dbReference type="Pfam" id="PF00004">
    <property type="entry name" value="AAA"/>
    <property type="match status" value="1"/>
</dbReference>
<dbReference type="InterPro" id="IPR003960">
    <property type="entry name" value="ATPase_AAA_CS"/>
</dbReference>
<evidence type="ECO:0000313" key="8">
    <source>
        <dbReference type="EMBL" id="RZB56659.1"/>
    </source>
</evidence>
<proteinExistence type="predicted"/>
<organism evidence="8 9">
    <name type="scientific">Glycine soja</name>
    <name type="common">Wild soybean</name>
    <dbReference type="NCBI Taxonomy" id="3848"/>
    <lineage>
        <taxon>Eukaryota</taxon>
        <taxon>Viridiplantae</taxon>
        <taxon>Streptophyta</taxon>
        <taxon>Embryophyta</taxon>
        <taxon>Tracheophyta</taxon>
        <taxon>Spermatophyta</taxon>
        <taxon>Magnoliopsida</taxon>
        <taxon>eudicotyledons</taxon>
        <taxon>Gunneridae</taxon>
        <taxon>Pentapetalae</taxon>
        <taxon>rosids</taxon>
        <taxon>fabids</taxon>
        <taxon>Fabales</taxon>
        <taxon>Fabaceae</taxon>
        <taxon>Papilionoideae</taxon>
        <taxon>50 kb inversion clade</taxon>
        <taxon>NPAAA clade</taxon>
        <taxon>indigoferoid/millettioid clade</taxon>
        <taxon>Phaseoleae</taxon>
        <taxon>Glycine</taxon>
        <taxon>Glycine subgen. Soja</taxon>
    </lineage>
</organism>
<dbReference type="AlphaFoldDB" id="A0A445G651"/>
<keyword evidence="5" id="KW-0496">Mitochondrion</keyword>
<reference evidence="8 9" key="1">
    <citation type="submission" date="2018-09" db="EMBL/GenBank/DDBJ databases">
        <title>A high-quality reference genome of wild soybean provides a powerful tool to mine soybean genomes.</title>
        <authorList>
            <person name="Xie M."/>
            <person name="Chung C.Y.L."/>
            <person name="Li M.-W."/>
            <person name="Wong F.-L."/>
            <person name="Chan T.-F."/>
            <person name="Lam H.-M."/>
        </authorList>
    </citation>
    <scope>NUCLEOTIDE SEQUENCE [LARGE SCALE GENOMIC DNA]</scope>
    <source>
        <strain evidence="9">cv. W05</strain>
        <tissue evidence="8">Hypocotyl of etiolated seedlings</tissue>
    </source>
</reference>
<dbReference type="InterPro" id="IPR027417">
    <property type="entry name" value="P-loop_NTPase"/>
</dbReference>
<keyword evidence="3" id="KW-0472">Membrane</keyword>
<dbReference type="Proteomes" id="UP000289340">
    <property type="component" value="Chromosome 17"/>
</dbReference>
<evidence type="ECO:0000256" key="2">
    <source>
        <dbReference type="ARBA" id="ARBA00022741"/>
    </source>
</evidence>
<keyword evidence="3" id="KW-1000">Mitochondrion outer membrane</keyword>
<dbReference type="Gene3D" id="1.10.8.60">
    <property type="match status" value="1"/>
</dbReference>
<feature type="compositionally biased region" description="Low complexity" evidence="6">
    <location>
        <begin position="1"/>
        <end position="15"/>
    </location>
</feature>
<dbReference type="PROSITE" id="PS00674">
    <property type="entry name" value="AAA"/>
    <property type="match status" value="1"/>
</dbReference>
<evidence type="ECO:0000313" key="9">
    <source>
        <dbReference type="Proteomes" id="UP000289340"/>
    </source>
</evidence>
<evidence type="ECO:0000256" key="1">
    <source>
        <dbReference type="ARBA" id="ARBA00004572"/>
    </source>
</evidence>